<protein>
    <submittedName>
        <fullName evidence="1">Uncharacterized protein</fullName>
    </submittedName>
</protein>
<keyword evidence="2" id="KW-1185">Reference proteome</keyword>
<evidence type="ECO:0000313" key="1">
    <source>
        <dbReference type="EMBL" id="CBZ13075.1"/>
    </source>
</evidence>
<dbReference type="VEuPathDB" id="TriTrypDB:LmjF.35.4440"/>
<dbReference type="VEuPathDB" id="TriTrypDB:LMJFC_350057800"/>
<dbReference type="AlphaFoldDB" id="E9AFS1"/>
<dbReference type="eggNOG" id="ENOG502SSZM">
    <property type="taxonomic scope" value="Eukaryota"/>
</dbReference>
<dbReference type="SMR" id="E9AFS1"/>
<dbReference type="GeneID" id="12980600"/>
<dbReference type="OMA" id="YDVPPGN"/>
<dbReference type="RefSeq" id="XP_003722841.1">
    <property type="nucleotide sequence ID" value="XM_003722793.1"/>
</dbReference>
<dbReference type="EMBL" id="FR796431">
    <property type="protein sequence ID" value="CBZ13075.1"/>
    <property type="molecule type" value="Genomic_DNA"/>
</dbReference>
<reference evidence="1 2" key="2">
    <citation type="journal article" date="2011" name="Genome Res.">
        <title>Chromosome and gene copy number variation allow major structural change between species and strains of Leishmania.</title>
        <authorList>
            <person name="Rogers M.B."/>
            <person name="Hilley J.D."/>
            <person name="Dickens N.J."/>
            <person name="Wilkes J."/>
            <person name="Bates P.A."/>
            <person name="Depledge D.P."/>
            <person name="Harris D."/>
            <person name="Her Y."/>
            <person name="Herzyk P."/>
            <person name="Imamura H."/>
            <person name="Otto T.D."/>
            <person name="Sanders M."/>
            <person name="Seeger K."/>
            <person name="Dujardin J.C."/>
            <person name="Berriman M."/>
            <person name="Smith D.F."/>
            <person name="Hertz-Fowler C."/>
            <person name="Mottram J.C."/>
        </authorList>
    </citation>
    <scope>NUCLEOTIDE SEQUENCE [LARGE SCALE GENOMIC DNA]</scope>
    <source>
        <strain evidence="2">MHOM/IL/81/Friedlin</strain>
    </source>
</reference>
<name>E9AFS1_LEIMA</name>
<dbReference type="InParanoid" id="E9AFS1"/>
<dbReference type="VEuPathDB" id="TriTrypDB:LMJSD75_350052000"/>
<evidence type="ECO:0000313" key="2">
    <source>
        <dbReference type="Proteomes" id="UP000000542"/>
    </source>
</evidence>
<dbReference type="HOGENOM" id="CLU_2215039_0_0_1"/>
<dbReference type="VEuPathDB" id="TriTrypDB:LMJLV39_350052600"/>
<proteinExistence type="predicted"/>
<sequence>MQTQQLRVDEEEMAVRLTERLREQTAIARARQQRLYDVPPGNLVSPFCDPKVEKQQAQLHSELSAFLQELRRENLASVQLRHQLQHSRALHAHLDSVGSFTDSFCAE</sequence>
<accession>E9AFS1</accession>
<organism evidence="1 2">
    <name type="scientific">Leishmania major</name>
    <dbReference type="NCBI Taxonomy" id="5664"/>
    <lineage>
        <taxon>Eukaryota</taxon>
        <taxon>Discoba</taxon>
        <taxon>Euglenozoa</taxon>
        <taxon>Kinetoplastea</taxon>
        <taxon>Metakinetoplastina</taxon>
        <taxon>Trypanosomatida</taxon>
        <taxon>Trypanosomatidae</taxon>
        <taxon>Leishmaniinae</taxon>
        <taxon>Leishmania</taxon>
    </lineage>
</organism>
<gene>
    <name evidence="1" type="ORF">LMJF_35_4440</name>
</gene>
<dbReference type="Proteomes" id="UP000000542">
    <property type="component" value="Chromosome 35"/>
</dbReference>
<dbReference type="KEGG" id="lma:LMJF_35_4440"/>
<reference evidence="1 2" key="1">
    <citation type="journal article" date="2005" name="Science">
        <title>The genome of the kinetoplastid parasite, Leishmania major.</title>
        <authorList>
            <person name="Ivens A.C."/>
            <person name="Peacock C.S."/>
            <person name="Worthey E.A."/>
            <person name="Murphy L."/>
            <person name="Aggarwal G."/>
            <person name="Berriman M."/>
            <person name="Sisk E."/>
            <person name="Rajandream M.A."/>
            <person name="Adlem E."/>
            <person name="Aert R."/>
            <person name="Anupama A."/>
            <person name="Apostolou Z."/>
            <person name="Attipoe P."/>
            <person name="Bason N."/>
            <person name="Bauser C."/>
            <person name="Beck A."/>
            <person name="Beverley S.M."/>
            <person name="Bianchettin G."/>
            <person name="Borzym K."/>
            <person name="Bothe G."/>
            <person name="Bruschi C.V."/>
            <person name="Collins M."/>
            <person name="Cadag E."/>
            <person name="Ciarloni L."/>
            <person name="Clayton C."/>
            <person name="Coulson R.M."/>
            <person name="Cronin A."/>
            <person name="Cruz A.K."/>
            <person name="Davies R.M."/>
            <person name="De Gaudenzi J."/>
            <person name="Dobson D.E."/>
            <person name="Duesterhoeft A."/>
            <person name="Fazelina G."/>
            <person name="Fosker N."/>
            <person name="Frasch A.C."/>
            <person name="Fraser A."/>
            <person name="Fuchs M."/>
            <person name="Gabel C."/>
            <person name="Goble A."/>
            <person name="Goffeau A."/>
            <person name="Harris D."/>
            <person name="Hertz-Fowler C."/>
            <person name="Hilbert H."/>
            <person name="Horn D."/>
            <person name="Huang Y."/>
            <person name="Klages S."/>
            <person name="Knights A."/>
            <person name="Kube M."/>
            <person name="Larke N."/>
            <person name="Litvin L."/>
            <person name="Lord A."/>
            <person name="Louie T."/>
            <person name="Marra M."/>
            <person name="Masuy D."/>
            <person name="Matthews K."/>
            <person name="Michaeli S."/>
            <person name="Mottram J.C."/>
            <person name="Muller-Auer S."/>
            <person name="Munden H."/>
            <person name="Nelson S."/>
            <person name="Norbertczak H."/>
            <person name="Oliver K."/>
            <person name="O'neil S."/>
            <person name="Pentony M."/>
            <person name="Pohl T.M."/>
            <person name="Price C."/>
            <person name="Purnelle B."/>
            <person name="Quail M.A."/>
            <person name="Rabbinowitsch E."/>
            <person name="Reinhardt R."/>
            <person name="Rieger M."/>
            <person name="Rinta J."/>
            <person name="Robben J."/>
            <person name="Robertson L."/>
            <person name="Ruiz J.C."/>
            <person name="Rutter S."/>
            <person name="Saunders D."/>
            <person name="Schafer M."/>
            <person name="Schein J."/>
            <person name="Schwartz D.C."/>
            <person name="Seeger K."/>
            <person name="Seyler A."/>
            <person name="Sharp S."/>
            <person name="Shin H."/>
            <person name="Sivam D."/>
            <person name="Squares R."/>
            <person name="Squares S."/>
            <person name="Tosato V."/>
            <person name="Vogt C."/>
            <person name="Volckaert G."/>
            <person name="Wambutt R."/>
            <person name="Warren T."/>
            <person name="Wedler H."/>
            <person name="Woodward J."/>
            <person name="Zhou S."/>
            <person name="Zimmermann W."/>
            <person name="Smith D.F."/>
            <person name="Blackwell J.M."/>
            <person name="Stuart K.D."/>
            <person name="Barrell B."/>
            <person name="Myler P.J."/>
        </authorList>
    </citation>
    <scope>NUCLEOTIDE SEQUENCE [LARGE SCALE GENOMIC DNA]</scope>
    <source>
        <strain evidence="2">MHOM/IL/81/Friedlin</strain>
    </source>
</reference>